<evidence type="ECO:0000259" key="7">
    <source>
        <dbReference type="Pfam" id="PF10277"/>
    </source>
</evidence>
<evidence type="ECO:0000313" key="8">
    <source>
        <dbReference type="EMBL" id="KAL1640372.1"/>
    </source>
</evidence>
<accession>A0ABR3TLG0</accession>
<protein>
    <recommendedName>
        <fullName evidence="7">CWH43-like N-terminal domain-containing protein</fullName>
    </recommendedName>
</protein>
<evidence type="ECO:0000256" key="5">
    <source>
        <dbReference type="SAM" id="MobiDB-lite"/>
    </source>
</evidence>
<evidence type="ECO:0000256" key="2">
    <source>
        <dbReference type="ARBA" id="ARBA00022692"/>
    </source>
</evidence>
<evidence type="ECO:0000256" key="4">
    <source>
        <dbReference type="ARBA" id="ARBA00023136"/>
    </source>
</evidence>
<comment type="caution">
    <text evidence="8">The sequence shown here is derived from an EMBL/GenBank/DDBJ whole genome shotgun (WGS) entry which is preliminary data.</text>
</comment>
<dbReference type="PANTHER" id="PTHR21324">
    <property type="entry name" value="FASTING-INDUCIBLE INTEGRAL MEMBRANE PROTEIN TM6P1-RELATED"/>
    <property type="match status" value="1"/>
</dbReference>
<dbReference type="EMBL" id="JAKEKT020000051">
    <property type="protein sequence ID" value="KAL1640372.1"/>
    <property type="molecule type" value="Genomic_DNA"/>
</dbReference>
<evidence type="ECO:0000256" key="3">
    <source>
        <dbReference type="ARBA" id="ARBA00022989"/>
    </source>
</evidence>
<feature type="transmembrane region" description="Helical" evidence="6">
    <location>
        <begin position="202"/>
        <end position="223"/>
    </location>
</feature>
<proteinExistence type="predicted"/>
<evidence type="ECO:0000256" key="6">
    <source>
        <dbReference type="SAM" id="Phobius"/>
    </source>
</evidence>
<feature type="transmembrane region" description="Helical" evidence="6">
    <location>
        <begin position="60"/>
        <end position="78"/>
    </location>
</feature>
<feature type="domain" description="CWH43-like N-terminal" evidence="7">
    <location>
        <begin position="6"/>
        <end position="221"/>
    </location>
</feature>
<feature type="transmembrane region" description="Helical" evidence="6">
    <location>
        <begin position="99"/>
        <end position="119"/>
    </location>
</feature>
<keyword evidence="2 6" id="KW-0812">Transmembrane</keyword>
<feature type="transmembrane region" description="Helical" evidence="6">
    <location>
        <begin position="169"/>
        <end position="190"/>
    </location>
</feature>
<dbReference type="InterPro" id="IPR050911">
    <property type="entry name" value="DRAM/TMEM150_Autophagy_Mod"/>
</dbReference>
<keyword evidence="9" id="KW-1185">Reference proteome</keyword>
<name>A0ABR3TLG0_9PEZI</name>
<sequence length="322" mass="35509">MFGLQYWMVPLVAGVIWLAMLLAMLLTWIVADGSPRYASMESNQTIAYISDVGAQELKPLFIAMGAASVVTFDLVFIIERWLRHRGRLHPNTSWWQKTWSIIAIIGAIVGAAGLILLSIFDTLRHPKLHDVFLGLFIGGYIVSAIFVCIEYQRLGVYHRKSQLLRGSFYLKLAFIFIEFGLAIAFGILGNNHHRNTAAILEWVIALIYACYVWSFAIDFIPALRTKHHHSKESAIAMAEAGNNSGSSDTGLYPDHYVGVGAGAPGPNVYPNAHSNASATRHYANGAPTNYANSHPNHPGIHGGTYYPDGHPENVKPGNQAYF</sequence>
<evidence type="ECO:0000256" key="1">
    <source>
        <dbReference type="ARBA" id="ARBA00004127"/>
    </source>
</evidence>
<dbReference type="Proteomes" id="UP001521184">
    <property type="component" value="Unassembled WGS sequence"/>
</dbReference>
<gene>
    <name evidence="8" type="ORF">SLS58_007045</name>
</gene>
<feature type="region of interest" description="Disordered" evidence="5">
    <location>
        <begin position="280"/>
        <end position="322"/>
    </location>
</feature>
<organism evidence="8 9">
    <name type="scientific">Diplodia intermedia</name>
    <dbReference type="NCBI Taxonomy" id="856260"/>
    <lineage>
        <taxon>Eukaryota</taxon>
        <taxon>Fungi</taxon>
        <taxon>Dikarya</taxon>
        <taxon>Ascomycota</taxon>
        <taxon>Pezizomycotina</taxon>
        <taxon>Dothideomycetes</taxon>
        <taxon>Dothideomycetes incertae sedis</taxon>
        <taxon>Botryosphaeriales</taxon>
        <taxon>Botryosphaeriaceae</taxon>
        <taxon>Diplodia</taxon>
    </lineage>
</organism>
<dbReference type="PANTHER" id="PTHR21324:SF2">
    <property type="entry name" value="EG:22E5.9 PROTEIN"/>
    <property type="match status" value="1"/>
</dbReference>
<keyword evidence="3 6" id="KW-1133">Transmembrane helix</keyword>
<feature type="compositionally biased region" description="Polar residues" evidence="5">
    <location>
        <begin position="286"/>
        <end position="295"/>
    </location>
</feature>
<dbReference type="Pfam" id="PF10277">
    <property type="entry name" value="Frag1"/>
    <property type="match status" value="1"/>
</dbReference>
<feature type="transmembrane region" description="Helical" evidence="6">
    <location>
        <begin position="131"/>
        <end position="149"/>
    </location>
</feature>
<feature type="transmembrane region" description="Helical" evidence="6">
    <location>
        <begin position="7"/>
        <end position="31"/>
    </location>
</feature>
<dbReference type="InterPro" id="IPR019402">
    <property type="entry name" value="CWH43_N"/>
</dbReference>
<evidence type="ECO:0000313" key="9">
    <source>
        <dbReference type="Proteomes" id="UP001521184"/>
    </source>
</evidence>
<comment type="subcellular location">
    <subcellularLocation>
        <location evidence="1">Endomembrane system</location>
        <topology evidence="1">Multi-pass membrane protein</topology>
    </subcellularLocation>
</comment>
<keyword evidence="4 6" id="KW-0472">Membrane</keyword>
<reference evidence="8 9" key="1">
    <citation type="journal article" date="2023" name="Plant Dis.">
        <title>First Report of Diplodia intermedia Causing Canker and Dieback Diseases on Apple Trees in Canada.</title>
        <authorList>
            <person name="Ellouze W."/>
            <person name="Ilyukhin E."/>
            <person name="Sulman M."/>
            <person name="Ali S."/>
        </authorList>
    </citation>
    <scope>NUCLEOTIDE SEQUENCE [LARGE SCALE GENOMIC DNA]</scope>
    <source>
        <strain evidence="8 9">M45-28</strain>
    </source>
</reference>